<sequence length="219" mass="25079">MNWQGIPFKLLGEEPLQQAFLSVSHLPNIIVKNDFAFDTFLSGLCAGLIPAIVAVIAMRSNAKNIQDERLHQQKLAGENITKQIVSASRQVWINELRDAAAKYIGSVTSVVNCLNSMAEEYIGNNSESEYYLKLYDEQRIEKAELGLIKTKIELLLNPEEDDSQRVVLALENIRVFILMNRENHVFLEFDELRRHTTELKLSIYSVIKNEWNKIKDVKS</sequence>
<evidence type="ECO:0000313" key="3">
    <source>
        <dbReference type="Proteomes" id="UP001558101"/>
    </source>
</evidence>
<dbReference type="RefSeq" id="WP_368453292.1">
    <property type="nucleotide sequence ID" value="NZ_JBFQXQ010000001.1"/>
</dbReference>
<protein>
    <submittedName>
        <fullName evidence="2">Uncharacterized protein</fullName>
    </submittedName>
</protein>
<feature type="transmembrane region" description="Helical" evidence="1">
    <location>
        <begin position="35"/>
        <end position="57"/>
    </location>
</feature>
<name>A0ABV3UF69_9GAMM</name>
<organism evidence="2 3">
    <name type="scientific">Serratia quinivorans</name>
    <dbReference type="NCBI Taxonomy" id="137545"/>
    <lineage>
        <taxon>Bacteria</taxon>
        <taxon>Pseudomonadati</taxon>
        <taxon>Pseudomonadota</taxon>
        <taxon>Gammaproteobacteria</taxon>
        <taxon>Enterobacterales</taxon>
        <taxon>Yersiniaceae</taxon>
        <taxon>Serratia</taxon>
    </lineage>
</organism>
<gene>
    <name evidence="2" type="ORF">AB4M04_06035</name>
</gene>
<dbReference type="Proteomes" id="UP001558101">
    <property type="component" value="Unassembled WGS sequence"/>
</dbReference>
<dbReference type="EMBL" id="JBFQXQ010000001">
    <property type="protein sequence ID" value="MEX3171637.1"/>
    <property type="molecule type" value="Genomic_DNA"/>
</dbReference>
<keyword evidence="3" id="KW-1185">Reference proteome</keyword>
<keyword evidence="1" id="KW-0472">Membrane</keyword>
<evidence type="ECO:0000313" key="2">
    <source>
        <dbReference type="EMBL" id="MEX3171637.1"/>
    </source>
</evidence>
<comment type="caution">
    <text evidence="2">The sequence shown here is derived from an EMBL/GenBank/DDBJ whole genome shotgun (WGS) entry which is preliminary data.</text>
</comment>
<accession>A0ABV3UF69</accession>
<keyword evidence="1" id="KW-0812">Transmembrane</keyword>
<keyword evidence="1" id="KW-1133">Transmembrane helix</keyword>
<reference evidence="2 3" key="1">
    <citation type="submission" date="2024-07" db="EMBL/GenBank/DDBJ databases">
        <title>Genomes of novel Serratia strains from suburban soil.</title>
        <authorList>
            <person name="Markert E.X."/>
            <person name="Severe K."/>
            <person name="Severe L."/>
            <person name="Twing K.I."/>
            <person name="Ward L.M."/>
        </authorList>
    </citation>
    <scope>NUCLEOTIDE SEQUENCE [LARGE SCALE GENOMIC DNA]</scope>
    <source>
        <strain evidence="2 3">3C-UT</strain>
    </source>
</reference>
<evidence type="ECO:0000256" key="1">
    <source>
        <dbReference type="SAM" id="Phobius"/>
    </source>
</evidence>
<proteinExistence type="predicted"/>